<feature type="chain" id="PRO_5043406419" description="Alginate lyase 2 domain-containing protein" evidence="1">
    <location>
        <begin position="23"/>
        <end position="263"/>
    </location>
</feature>
<dbReference type="Gene3D" id="2.60.120.200">
    <property type="match status" value="1"/>
</dbReference>
<proteinExistence type="predicted"/>
<reference evidence="3 4" key="1">
    <citation type="submission" date="2021-07" db="EMBL/GenBank/DDBJ databases">
        <title>The Aristolochia fimbriata genome: insights into angiosperm evolution, floral development and chemical biosynthesis.</title>
        <authorList>
            <person name="Jiao Y."/>
        </authorList>
    </citation>
    <scope>NUCLEOTIDE SEQUENCE [LARGE SCALE GENOMIC DNA]</scope>
    <source>
        <strain evidence="3">IBCAS-2021</strain>
        <tissue evidence="3">Leaf</tissue>
    </source>
</reference>
<feature type="domain" description="Alginate lyase 2" evidence="2">
    <location>
        <begin position="44"/>
        <end position="218"/>
    </location>
</feature>
<feature type="signal peptide" evidence="1">
    <location>
        <begin position="1"/>
        <end position="22"/>
    </location>
</feature>
<evidence type="ECO:0000259" key="2">
    <source>
        <dbReference type="Pfam" id="PF08787"/>
    </source>
</evidence>
<accession>A0AAV7E8Y6</accession>
<dbReference type="Proteomes" id="UP000825729">
    <property type="component" value="Unassembled WGS sequence"/>
</dbReference>
<evidence type="ECO:0000313" key="3">
    <source>
        <dbReference type="EMBL" id="KAG9444271.1"/>
    </source>
</evidence>
<evidence type="ECO:0000313" key="4">
    <source>
        <dbReference type="Proteomes" id="UP000825729"/>
    </source>
</evidence>
<organism evidence="3 4">
    <name type="scientific">Aristolochia fimbriata</name>
    <name type="common">White veined hardy Dutchman's pipe vine</name>
    <dbReference type="NCBI Taxonomy" id="158543"/>
    <lineage>
        <taxon>Eukaryota</taxon>
        <taxon>Viridiplantae</taxon>
        <taxon>Streptophyta</taxon>
        <taxon>Embryophyta</taxon>
        <taxon>Tracheophyta</taxon>
        <taxon>Spermatophyta</taxon>
        <taxon>Magnoliopsida</taxon>
        <taxon>Magnoliidae</taxon>
        <taxon>Piperales</taxon>
        <taxon>Aristolochiaceae</taxon>
        <taxon>Aristolochia</taxon>
    </lineage>
</organism>
<name>A0AAV7E8Y6_ARIFI</name>
<protein>
    <recommendedName>
        <fullName evidence="2">Alginate lyase 2 domain-containing protein</fullName>
    </recommendedName>
</protein>
<dbReference type="PANTHER" id="PTHR33681">
    <property type="entry name" value="BINDING PROTEIN, PUTATIVE, EXPRESSED-RELATED"/>
    <property type="match status" value="1"/>
</dbReference>
<dbReference type="InterPro" id="IPR014895">
    <property type="entry name" value="Alginate_lyase_2"/>
</dbReference>
<sequence length="263" mass="29528">MPSSSSLFVLVIFLLFSTLPNLRNVAVGWHPVDPLSGFVELPLNESNFDIQRPYDVPLHERYSIINGVHKLWVFSSDKPHALTSNTNPRTEIRIRGYDYSTGVWQFEGHGYVPSGTSGVCIMQVFGANRTATTLMLRVYEGAVTYYRSGPVLVPRIYDKWFRLNVIHDVGAGKVKVFVDGVLKLEVKDRGGASHYFKCGVYAQNDDSSCMESRWKGIKGLTVDCIETRFRPSRVAVEMSRLSTEADDTADASSRLKHDNLTNN</sequence>
<evidence type="ECO:0000256" key="1">
    <source>
        <dbReference type="SAM" id="SignalP"/>
    </source>
</evidence>
<dbReference type="SUPFAM" id="SSF49899">
    <property type="entry name" value="Concanavalin A-like lectins/glucanases"/>
    <property type="match status" value="1"/>
</dbReference>
<dbReference type="PANTHER" id="PTHR33681:SF4">
    <property type="entry name" value="OS12G0171100 PROTEIN"/>
    <property type="match status" value="1"/>
</dbReference>
<gene>
    <name evidence="3" type="ORF">H6P81_015611</name>
</gene>
<keyword evidence="4" id="KW-1185">Reference proteome</keyword>
<comment type="caution">
    <text evidence="3">The sequence shown here is derived from an EMBL/GenBank/DDBJ whole genome shotgun (WGS) entry which is preliminary data.</text>
</comment>
<dbReference type="EMBL" id="JAINDJ010000006">
    <property type="protein sequence ID" value="KAG9444271.1"/>
    <property type="molecule type" value="Genomic_DNA"/>
</dbReference>
<dbReference type="Pfam" id="PF08787">
    <property type="entry name" value="Alginate_lyase2"/>
    <property type="match status" value="1"/>
</dbReference>
<dbReference type="AlphaFoldDB" id="A0AAV7E8Y6"/>
<keyword evidence="1" id="KW-0732">Signal</keyword>
<dbReference type="InterPro" id="IPR013320">
    <property type="entry name" value="ConA-like_dom_sf"/>
</dbReference>